<feature type="transmembrane region" description="Helical" evidence="1">
    <location>
        <begin position="31"/>
        <end position="50"/>
    </location>
</feature>
<dbReference type="Proteomes" id="UP000001608">
    <property type="component" value="Chromosome 11"/>
</dbReference>
<reference evidence="2 3" key="1">
    <citation type="journal article" date="2011" name="DNA Res.">
        <title>Whole-genome sequencing of sake yeast Saccharomyces cerevisiae Kyokai no. 7.</title>
        <authorList>
            <person name="Akao T."/>
            <person name="Yashiro I."/>
            <person name="Hosoyama A."/>
            <person name="Kitagaki H."/>
            <person name="Horikawa H."/>
            <person name="Watanabe D."/>
            <person name="Akada R."/>
            <person name="Ando Y."/>
            <person name="Harashima S."/>
            <person name="Inoue T."/>
            <person name="Inoue Y."/>
            <person name="Kajiwara S."/>
            <person name="Kitamoto K."/>
            <person name="Kitamoto N."/>
            <person name="Kobayashi O."/>
            <person name="Kuhara S."/>
            <person name="Masubuchi T."/>
            <person name="Mizoguchi H."/>
            <person name="Nakao Y."/>
            <person name="Nakazato A."/>
            <person name="Namise M."/>
            <person name="Oba T."/>
            <person name="Ogata T."/>
            <person name="Ohta A."/>
            <person name="Sato M."/>
            <person name="Shibasaki S."/>
            <person name="Takatsume Y."/>
            <person name="Tanimoto S."/>
            <person name="Tsuboi H."/>
            <person name="Nishimura A."/>
            <person name="Yoda K."/>
            <person name="Ishikawa T."/>
            <person name="Iwashita K."/>
            <person name="Fujita N."/>
            <person name="Shimoi H."/>
        </authorList>
    </citation>
    <scope>NUCLEOTIDE SEQUENCE [LARGE SCALE GENOMIC DNA]</scope>
    <source>
        <strain evidence="3">Kyokai no. 7 / NBRC 101557</strain>
    </source>
</reference>
<dbReference type="HOGENOM" id="CLU_2293888_0_0_1"/>
<accession>G2WHT6</accession>
<dbReference type="AlphaFoldDB" id="G2WHT6"/>
<protein>
    <submittedName>
        <fullName evidence="2">K7_Ykl096c-bp</fullName>
    </submittedName>
</protein>
<evidence type="ECO:0000313" key="3">
    <source>
        <dbReference type="Proteomes" id="UP000001608"/>
    </source>
</evidence>
<keyword evidence="1" id="KW-0812">Transmembrane</keyword>
<dbReference type="OrthoDB" id="4054567at2759"/>
<evidence type="ECO:0000313" key="2">
    <source>
        <dbReference type="EMBL" id="GAA24629.1"/>
    </source>
</evidence>
<sequence>MKLFILDYEKKRTKIGKGMARRELKMMNKKPDLYTIIVSYFSIFSLFFFLERYISLFGFWSTVPQMQLKNGNNTEREMQERGKRTVPDFLMISAKFPQFLG</sequence>
<keyword evidence="1" id="KW-1133">Transmembrane helix</keyword>
<name>G2WHT6_YEASK</name>
<keyword evidence="1" id="KW-0472">Membrane</keyword>
<dbReference type="EMBL" id="DG000047">
    <property type="protein sequence ID" value="GAA24629.1"/>
    <property type="molecule type" value="Genomic_DNA"/>
</dbReference>
<proteinExistence type="predicted"/>
<gene>
    <name evidence="2" type="primary">K7_YKL096C-B</name>
    <name evidence="2" type="ORF">SYK7_042451</name>
</gene>
<evidence type="ECO:0000256" key="1">
    <source>
        <dbReference type="SAM" id="Phobius"/>
    </source>
</evidence>
<comment type="caution">
    <text evidence="2">The sequence shown here is derived from an EMBL/GenBank/DDBJ whole genome shotgun (WGS) entry which is preliminary data.</text>
</comment>
<organism evidence="2 3">
    <name type="scientific">Saccharomyces cerevisiae (strain Kyokai no. 7 / NBRC 101557)</name>
    <name type="common">Baker's yeast</name>
    <dbReference type="NCBI Taxonomy" id="721032"/>
    <lineage>
        <taxon>Eukaryota</taxon>
        <taxon>Fungi</taxon>
        <taxon>Dikarya</taxon>
        <taxon>Ascomycota</taxon>
        <taxon>Saccharomycotina</taxon>
        <taxon>Saccharomycetes</taxon>
        <taxon>Saccharomycetales</taxon>
        <taxon>Saccharomycetaceae</taxon>
        <taxon>Saccharomyces</taxon>
    </lineage>
</organism>